<dbReference type="PANTHER" id="PTHR21174">
    <property type="match status" value="1"/>
</dbReference>
<dbReference type="RefSeq" id="WP_264501016.1">
    <property type="nucleotide sequence ID" value="NZ_JAPDDS010000005.1"/>
</dbReference>
<dbReference type="Proteomes" id="UP001207930">
    <property type="component" value="Unassembled WGS sequence"/>
</dbReference>
<evidence type="ECO:0000313" key="1">
    <source>
        <dbReference type="EMBL" id="MCW1885056.1"/>
    </source>
</evidence>
<dbReference type="InterPro" id="IPR009218">
    <property type="entry name" value="HD_phosphohydro"/>
</dbReference>
<evidence type="ECO:0008006" key="3">
    <source>
        <dbReference type="Google" id="ProtNLM"/>
    </source>
</evidence>
<keyword evidence="2" id="KW-1185">Reference proteome</keyword>
<protein>
    <recommendedName>
        <fullName evidence="3">N-methyl-D-aspartate receptor NMDAR2C subunit</fullName>
    </recommendedName>
</protein>
<organism evidence="1 2">
    <name type="scientific">Luteolibacter flavescens</name>
    <dbReference type="NCBI Taxonomy" id="1859460"/>
    <lineage>
        <taxon>Bacteria</taxon>
        <taxon>Pseudomonadati</taxon>
        <taxon>Verrucomicrobiota</taxon>
        <taxon>Verrucomicrobiia</taxon>
        <taxon>Verrucomicrobiales</taxon>
        <taxon>Verrucomicrobiaceae</taxon>
        <taxon>Luteolibacter</taxon>
    </lineage>
</organism>
<gene>
    <name evidence="1" type="ORF">OKA04_09985</name>
</gene>
<proteinExistence type="predicted"/>
<dbReference type="PANTHER" id="PTHR21174:SF0">
    <property type="entry name" value="HD PHOSPHOHYDROLASE FAMILY PROTEIN-RELATED"/>
    <property type="match status" value="1"/>
</dbReference>
<comment type="caution">
    <text evidence="1">The sequence shown here is derived from an EMBL/GenBank/DDBJ whole genome shotgun (WGS) entry which is preliminary data.</text>
</comment>
<dbReference type="PIRSF" id="PIRSF035170">
    <property type="entry name" value="HD_phosphohydro"/>
    <property type="match status" value="1"/>
</dbReference>
<dbReference type="EMBL" id="JAPDDS010000005">
    <property type="protein sequence ID" value="MCW1885056.1"/>
    <property type="molecule type" value="Genomic_DNA"/>
</dbReference>
<sequence>MKHDLLAARFLRWCCGEGASASEAGALWSELSSLYQEAHRHYHTLAHIAASLAELDATGESTPELEGAIWFHDVIYDPTRPDNEAASVIWFENATMAWISPDSRQAIARLISATDFQLPRTSLADEMLMVDIDLAILSEDWSIYDAYRRSVRREYAHVPDDAFRAGRAKVMEHFLAQPVYSTQRFAGREARARENISRELAELGGDEPLAG</sequence>
<accession>A0ABT3FNA4</accession>
<reference evidence="1 2" key="1">
    <citation type="submission" date="2022-10" db="EMBL/GenBank/DDBJ databases">
        <title>Luteolibacter flavescens strain MCCC 1K03193, whole genome shotgun sequencing project.</title>
        <authorList>
            <person name="Zhao G."/>
            <person name="Shen L."/>
        </authorList>
    </citation>
    <scope>NUCLEOTIDE SEQUENCE [LARGE SCALE GENOMIC DNA]</scope>
    <source>
        <strain evidence="1 2">MCCC 1K03193</strain>
    </source>
</reference>
<name>A0ABT3FNA4_9BACT</name>
<dbReference type="SUPFAM" id="SSF109604">
    <property type="entry name" value="HD-domain/PDEase-like"/>
    <property type="match status" value="1"/>
</dbReference>
<evidence type="ECO:0000313" key="2">
    <source>
        <dbReference type="Proteomes" id="UP001207930"/>
    </source>
</evidence>